<keyword evidence="2" id="KW-1185">Reference proteome</keyword>
<protein>
    <submittedName>
        <fullName evidence="1">Uncharacterized protein</fullName>
    </submittedName>
</protein>
<reference evidence="1" key="1">
    <citation type="submission" date="2018-03" db="EMBL/GenBank/DDBJ databases">
        <authorList>
            <person name="Guldener U."/>
        </authorList>
    </citation>
    <scope>NUCLEOTIDE SEQUENCE</scope>
</reference>
<dbReference type="Proteomes" id="UP001187734">
    <property type="component" value="Unassembled WGS sequence"/>
</dbReference>
<dbReference type="EMBL" id="ONZP01000280">
    <property type="protein sequence ID" value="SPJ79740.1"/>
    <property type="molecule type" value="Genomic_DNA"/>
</dbReference>
<evidence type="ECO:0000313" key="1">
    <source>
        <dbReference type="EMBL" id="SPJ79740.1"/>
    </source>
</evidence>
<accession>A0AAE8MC85</accession>
<dbReference type="AlphaFoldDB" id="A0AAE8MC85"/>
<sequence length="44" mass="5110">MGLSPPPSPLLPLLSLLPLAIKPQNRLHRRRWRWRFEAISPNSP</sequence>
<name>A0AAE8MC85_9HYPO</name>
<proteinExistence type="predicted"/>
<organism evidence="1 2">
    <name type="scientific">Fusarium torulosum</name>
    <dbReference type="NCBI Taxonomy" id="33205"/>
    <lineage>
        <taxon>Eukaryota</taxon>
        <taxon>Fungi</taxon>
        <taxon>Dikarya</taxon>
        <taxon>Ascomycota</taxon>
        <taxon>Pezizomycotina</taxon>
        <taxon>Sordariomycetes</taxon>
        <taxon>Hypocreomycetidae</taxon>
        <taxon>Hypocreales</taxon>
        <taxon>Nectriaceae</taxon>
        <taxon>Fusarium</taxon>
    </lineage>
</organism>
<gene>
    <name evidence="1" type="ORF">FTOL_08131</name>
</gene>
<evidence type="ECO:0000313" key="2">
    <source>
        <dbReference type="Proteomes" id="UP001187734"/>
    </source>
</evidence>
<comment type="caution">
    <text evidence="1">The sequence shown here is derived from an EMBL/GenBank/DDBJ whole genome shotgun (WGS) entry which is preliminary data.</text>
</comment>